<proteinExistence type="predicted"/>
<evidence type="ECO:0000256" key="1">
    <source>
        <dbReference type="PROSITE-ProRule" id="PRU00169"/>
    </source>
</evidence>
<dbReference type="AlphaFoldDB" id="A0A939EAI4"/>
<gene>
    <name evidence="3" type="ORF">JF539_03365</name>
</gene>
<evidence type="ECO:0000259" key="2">
    <source>
        <dbReference type="PROSITE" id="PS50110"/>
    </source>
</evidence>
<feature type="domain" description="Response regulatory" evidence="2">
    <location>
        <begin position="2"/>
        <end position="116"/>
    </location>
</feature>
<reference evidence="3" key="1">
    <citation type="submission" date="2020-12" db="EMBL/GenBank/DDBJ databases">
        <title>Oil enriched cultivation method for isolating marine PHA-producing bacteria.</title>
        <authorList>
            <person name="Zheng W."/>
            <person name="Yu S."/>
            <person name="Huang Y."/>
        </authorList>
    </citation>
    <scope>NUCLEOTIDE SEQUENCE</scope>
    <source>
        <strain evidence="3">SY-2-12</strain>
    </source>
</reference>
<dbReference type="SMART" id="SM00448">
    <property type="entry name" value="REC"/>
    <property type="match status" value="1"/>
</dbReference>
<sequence length="119" mass="13041">MVVHIVEDDLAVADALATILGDLEHQPRIYPDGESFLAQADVSEADWLIVDLGLPGVSGADIVLEMKRFFSRLKIVAISGKSHTSIKRQTTGLPHLRVLRKPLSIETLTKAMEHCARDA</sequence>
<feature type="modified residue" description="4-aspartylphosphate" evidence="1">
    <location>
        <position position="51"/>
    </location>
</feature>
<protein>
    <submittedName>
        <fullName evidence="3">Response regulator</fullName>
    </submittedName>
</protein>
<dbReference type="PROSITE" id="PS50110">
    <property type="entry name" value="RESPONSE_REGULATORY"/>
    <property type="match status" value="1"/>
</dbReference>
<comment type="caution">
    <text evidence="3">The sequence shown here is derived from an EMBL/GenBank/DDBJ whole genome shotgun (WGS) entry which is preliminary data.</text>
</comment>
<dbReference type="Pfam" id="PF00072">
    <property type="entry name" value="Response_reg"/>
    <property type="match status" value="1"/>
</dbReference>
<evidence type="ECO:0000313" key="4">
    <source>
        <dbReference type="Proteomes" id="UP000664096"/>
    </source>
</evidence>
<dbReference type="RefSeq" id="WP_207138932.1">
    <property type="nucleotide sequence ID" value="NZ_JAEKJZ010000001.1"/>
</dbReference>
<dbReference type="GO" id="GO:0000160">
    <property type="term" value="P:phosphorelay signal transduction system"/>
    <property type="evidence" value="ECO:0007669"/>
    <property type="project" value="InterPro"/>
</dbReference>
<dbReference type="EMBL" id="JAEKJZ010000001">
    <property type="protein sequence ID" value="MBN9669363.1"/>
    <property type="molecule type" value="Genomic_DNA"/>
</dbReference>
<dbReference type="InterPro" id="IPR001789">
    <property type="entry name" value="Sig_transdc_resp-reg_receiver"/>
</dbReference>
<dbReference type="Proteomes" id="UP000664096">
    <property type="component" value="Unassembled WGS sequence"/>
</dbReference>
<dbReference type="SUPFAM" id="SSF52172">
    <property type="entry name" value="CheY-like"/>
    <property type="match status" value="1"/>
</dbReference>
<organism evidence="3 4">
    <name type="scientific">Roseibium aggregatum</name>
    <dbReference type="NCBI Taxonomy" id="187304"/>
    <lineage>
        <taxon>Bacteria</taxon>
        <taxon>Pseudomonadati</taxon>
        <taxon>Pseudomonadota</taxon>
        <taxon>Alphaproteobacteria</taxon>
        <taxon>Hyphomicrobiales</taxon>
        <taxon>Stappiaceae</taxon>
        <taxon>Roseibium</taxon>
    </lineage>
</organism>
<name>A0A939EAI4_9HYPH</name>
<evidence type="ECO:0000313" key="3">
    <source>
        <dbReference type="EMBL" id="MBN9669363.1"/>
    </source>
</evidence>
<dbReference type="CDD" id="cd00156">
    <property type="entry name" value="REC"/>
    <property type="match status" value="1"/>
</dbReference>
<accession>A0A939EAI4</accession>
<keyword evidence="1" id="KW-0597">Phosphoprotein</keyword>
<dbReference type="InterPro" id="IPR011006">
    <property type="entry name" value="CheY-like_superfamily"/>
</dbReference>
<dbReference type="Gene3D" id="3.40.50.2300">
    <property type="match status" value="1"/>
</dbReference>